<accession>T1BHL9</accession>
<reference evidence="1" key="2">
    <citation type="journal article" date="2014" name="ISME J.">
        <title>Microbial stratification in low pH oxic and suboxic macroscopic growths along an acid mine drainage.</title>
        <authorList>
            <person name="Mendez-Garcia C."/>
            <person name="Mesa V."/>
            <person name="Sprenger R.R."/>
            <person name="Richter M."/>
            <person name="Diez M.S."/>
            <person name="Solano J."/>
            <person name="Bargiela R."/>
            <person name="Golyshina O.V."/>
            <person name="Manteca A."/>
            <person name="Ramos J.L."/>
            <person name="Gallego J.R."/>
            <person name="Llorente I."/>
            <person name="Martins Dos Santos V.A."/>
            <person name="Jensen O.N."/>
            <person name="Pelaez A.I."/>
            <person name="Sanchez J."/>
            <person name="Ferrer M."/>
        </authorList>
    </citation>
    <scope>NUCLEOTIDE SEQUENCE</scope>
</reference>
<proteinExistence type="predicted"/>
<feature type="non-terminal residue" evidence="1">
    <location>
        <position position="138"/>
    </location>
</feature>
<comment type="caution">
    <text evidence="1">The sequence shown here is derived from an EMBL/GenBank/DDBJ whole genome shotgun (WGS) entry which is preliminary data.</text>
</comment>
<name>T1BHL9_9ZZZZ</name>
<organism evidence="1">
    <name type="scientific">mine drainage metagenome</name>
    <dbReference type="NCBI Taxonomy" id="410659"/>
    <lineage>
        <taxon>unclassified sequences</taxon>
        <taxon>metagenomes</taxon>
        <taxon>ecological metagenomes</taxon>
    </lineage>
</organism>
<dbReference type="EMBL" id="AUZX01008926">
    <property type="protein sequence ID" value="EQD53625.1"/>
    <property type="molecule type" value="Genomic_DNA"/>
</dbReference>
<gene>
    <name evidence="1" type="ORF">B1A_12311</name>
</gene>
<dbReference type="AlphaFoldDB" id="T1BHL9"/>
<protein>
    <submittedName>
        <fullName evidence="1">Uncharacterized protein</fullName>
    </submittedName>
</protein>
<evidence type="ECO:0000313" key="1">
    <source>
        <dbReference type="EMBL" id="EQD53625.1"/>
    </source>
</evidence>
<reference evidence="1" key="1">
    <citation type="submission" date="2013-08" db="EMBL/GenBank/DDBJ databases">
        <authorList>
            <person name="Mendez C."/>
            <person name="Richter M."/>
            <person name="Ferrer M."/>
            <person name="Sanchez J."/>
        </authorList>
    </citation>
    <scope>NUCLEOTIDE SEQUENCE</scope>
</reference>
<dbReference type="SUPFAM" id="SSF140914">
    <property type="entry name" value="PriB N-terminal domain-like"/>
    <property type="match status" value="1"/>
</dbReference>
<sequence>MLTTDEIDIAYKYPFSEEAKRVIAEKGPKRIEYKYLELGKDRVEAAMNKKQAYFKIELENVKLGYVISYIYARMLVSASSNAALIRAFASGEARRSGMALKAEPAQTIMHIASQLSYAVSSTNSDEFIVSFSEYLMKR</sequence>